<reference evidence="3 4" key="1">
    <citation type="journal article" date="2018" name="Mol. Plant">
        <title>The genome of Artemisia annua provides insight into the evolution of Asteraceae family and artemisinin biosynthesis.</title>
        <authorList>
            <person name="Shen Q."/>
            <person name="Zhang L."/>
            <person name="Liao Z."/>
            <person name="Wang S."/>
            <person name="Yan T."/>
            <person name="Shi P."/>
            <person name="Liu M."/>
            <person name="Fu X."/>
            <person name="Pan Q."/>
            <person name="Wang Y."/>
            <person name="Lv Z."/>
            <person name="Lu X."/>
            <person name="Zhang F."/>
            <person name="Jiang W."/>
            <person name="Ma Y."/>
            <person name="Chen M."/>
            <person name="Hao X."/>
            <person name="Li L."/>
            <person name="Tang Y."/>
            <person name="Lv G."/>
            <person name="Zhou Y."/>
            <person name="Sun X."/>
            <person name="Brodelius P.E."/>
            <person name="Rose J.K.C."/>
            <person name="Tang K."/>
        </authorList>
    </citation>
    <scope>NUCLEOTIDE SEQUENCE [LARGE SCALE GENOMIC DNA]</scope>
    <source>
        <strain evidence="4">cv. Huhao1</strain>
        <tissue evidence="3">Leaf</tissue>
    </source>
</reference>
<dbReference type="SUPFAM" id="SSF57756">
    <property type="entry name" value="Retrovirus zinc finger-like domains"/>
    <property type="match status" value="1"/>
</dbReference>
<gene>
    <name evidence="3" type="ORF">CTI12_AA574960</name>
</gene>
<dbReference type="InterPro" id="IPR001878">
    <property type="entry name" value="Znf_CCHC"/>
</dbReference>
<keyword evidence="3" id="KW-0808">Transferase</keyword>
<dbReference type="EMBL" id="PKPP01014927">
    <property type="protein sequence ID" value="PWA39126.1"/>
    <property type="molecule type" value="Genomic_DNA"/>
</dbReference>
<dbReference type="SMART" id="SM00343">
    <property type="entry name" value="ZnF_C2HC"/>
    <property type="match status" value="1"/>
</dbReference>
<keyword evidence="4" id="KW-1185">Reference proteome</keyword>
<name>A0A2U1KQW3_ARTAN</name>
<dbReference type="GO" id="GO:0003676">
    <property type="term" value="F:nucleic acid binding"/>
    <property type="evidence" value="ECO:0007669"/>
    <property type="project" value="InterPro"/>
</dbReference>
<keyword evidence="1" id="KW-0862">Zinc</keyword>
<organism evidence="3 4">
    <name type="scientific">Artemisia annua</name>
    <name type="common">Sweet wormwood</name>
    <dbReference type="NCBI Taxonomy" id="35608"/>
    <lineage>
        <taxon>Eukaryota</taxon>
        <taxon>Viridiplantae</taxon>
        <taxon>Streptophyta</taxon>
        <taxon>Embryophyta</taxon>
        <taxon>Tracheophyta</taxon>
        <taxon>Spermatophyta</taxon>
        <taxon>Magnoliopsida</taxon>
        <taxon>eudicotyledons</taxon>
        <taxon>Gunneridae</taxon>
        <taxon>Pentapetalae</taxon>
        <taxon>asterids</taxon>
        <taxon>campanulids</taxon>
        <taxon>Asterales</taxon>
        <taxon>Asteraceae</taxon>
        <taxon>Asteroideae</taxon>
        <taxon>Anthemideae</taxon>
        <taxon>Artemisiinae</taxon>
        <taxon>Artemisia</taxon>
    </lineage>
</organism>
<dbReference type="OrthoDB" id="1746448at2759"/>
<dbReference type="Proteomes" id="UP000245207">
    <property type="component" value="Unassembled WGS sequence"/>
</dbReference>
<evidence type="ECO:0000259" key="2">
    <source>
        <dbReference type="PROSITE" id="PS50158"/>
    </source>
</evidence>
<feature type="domain" description="CCHC-type" evidence="2">
    <location>
        <begin position="23"/>
        <end position="39"/>
    </location>
</feature>
<evidence type="ECO:0000256" key="1">
    <source>
        <dbReference type="PROSITE-ProRule" id="PRU00047"/>
    </source>
</evidence>
<keyword evidence="1" id="KW-0479">Metal-binding</keyword>
<proteinExistence type="predicted"/>
<protein>
    <submittedName>
        <fullName evidence="3">Reverse transcriptase domain-containing protein</fullName>
    </submittedName>
</protein>
<dbReference type="Pfam" id="PF00098">
    <property type="entry name" value="zf-CCHC"/>
    <property type="match status" value="1"/>
</dbReference>
<dbReference type="InterPro" id="IPR036875">
    <property type="entry name" value="Znf_CCHC_sf"/>
</dbReference>
<comment type="caution">
    <text evidence="3">The sequence shown here is derived from an EMBL/GenBank/DDBJ whole genome shotgun (WGS) entry which is preliminary data.</text>
</comment>
<evidence type="ECO:0000313" key="3">
    <source>
        <dbReference type="EMBL" id="PWA39126.1"/>
    </source>
</evidence>
<sequence length="100" mass="11146">MPMKSSTTKPDIPGTSTTQRVIRCFKCQGMGHLARECPNKQLVSLVVETTPVYNTYDEEEVNDEEDEVVYLDCGEALITQRVLNVAVTKAVDDDSCCRSK</sequence>
<dbReference type="GO" id="GO:0003964">
    <property type="term" value="F:RNA-directed DNA polymerase activity"/>
    <property type="evidence" value="ECO:0007669"/>
    <property type="project" value="UniProtKB-KW"/>
</dbReference>
<dbReference type="AlphaFoldDB" id="A0A2U1KQW3"/>
<keyword evidence="3" id="KW-0695">RNA-directed DNA polymerase</keyword>
<dbReference type="Gene3D" id="4.10.60.10">
    <property type="entry name" value="Zinc finger, CCHC-type"/>
    <property type="match status" value="1"/>
</dbReference>
<evidence type="ECO:0000313" key="4">
    <source>
        <dbReference type="Proteomes" id="UP000245207"/>
    </source>
</evidence>
<dbReference type="PROSITE" id="PS50158">
    <property type="entry name" value="ZF_CCHC"/>
    <property type="match status" value="1"/>
</dbReference>
<dbReference type="GO" id="GO:0008270">
    <property type="term" value="F:zinc ion binding"/>
    <property type="evidence" value="ECO:0007669"/>
    <property type="project" value="UniProtKB-KW"/>
</dbReference>
<keyword evidence="3" id="KW-0548">Nucleotidyltransferase</keyword>
<keyword evidence="1" id="KW-0863">Zinc-finger</keyword>
<accession>A0A2U1KQW3</accession>